<accession>A0A2J6S265</accession>
<proteinExistence type="predicted"/>
<dbReference type="EMBL" id="KZ613940">
    <property type="protein sequence ID" value="PMD44870.1"/>
    <property type="molecule type" value="Genomic_DNA"/>
</dbReference>
<evidence type="ECO:0000313" key="2">
    <source>
        <dbReference type="Proteomes" id="UP000235786"/>
    </source>
</evidence>
<name>A0A2J6S265_HYAVF</name>
<organism evidence="1 2">
    <name type="scientific">Hyaloscypha variabilis (strain UAMH 11265 / GT02V1 / F)</name>
    <name type="common">Meliniomyces variabilis</name>
    <dbReference type="NCBI Taxonomy" id="1149755"/>
    <lineage>
        <taxon>Eukaryota</taxon>
        <taxon>Fungi</taxon>
        <taxon>Dikarya</taxon>
        <taxon>Ascomycota</taxon>
        <taxon>Pezizomycotina</taxon>
        <taxon>Leotiomycetes</taxon>
        <taxon>Helotiales</taxon>
        <taxon>Hyaloscyphaceae</taxon>
        <taxon>Hyaloscypha</taxon>
        <taxon>Hyaloscypha variabilis</taxon>
    </lineage>
</organism>
<sequence length="777" mass="85949">MFYSSVLAAAQLRAMQSCQAQSGLLTLLIVILSAYLTRDVFSIIYVKERRRWSLDQTVGSVLSFAQGIYQAACNDNVGPLAIQASENFGNTIAMCEETCWKIENLVTKINEPAAIHFLRASVGFTTRDCATQLSKSQAGVRFLGLAAALVTSLGPFESSNALEQLLNSSASDKRFLPTARQLMLMLETLEPRLEYSGFADSLAGWVIFLCRSSRITQEYRDSWEVSTFFPNPKGLDSLVNAFRQIASIGDSDVIKVSVKATICTPWVVAFTKWCLGAPPSIFLDDGTIILEQPGTKVEVLASLDSENCPGIEVSIYRALGAPSDLVASLSGGGSWTGMVSIETYGQWMLHKFEFTEGSANQALIQALPYAIKKIIESLRLSKYREFDFSIPLRDWRHQSLQDGPVIDEESMGLRLSPFGNEAAIVNMVRRLLGVSGSFQLRSLDALYIEDLPLVKLHIKTIKGQCLCSVCNPATGKNFRSCEKAKLVHHLAFVCADILALSLFQGPDSPLVQLQHYRDGSYPFKKAIHSILSNENVGNIRVSDILQYTLDLVGHKVADDVKESKWVMSCFKGQVIYPHLYESLHYDKQGYLTLALSSGLLRYRGEVYTRVIGEKVCSPEARSHLVIGVRGEVTRPCNLFPDLKVVWHVEQFNDFLNVSLGLQSVQRDLSSTRYSVNWILENLASAIMLEACSHSPDAALEEPDEFCAYTGPTVIRPYSDQENRIQVVGIVAVEGSNELRLFSLSGGGVIMPIVLRKDACLSCCLDACRRAKYPVIIL</sequence>
<dbReference type="OrthoDB" id="5311240at2759"/>
<keyword evidence="2" id="KW-1185">Reference proteome</keyword>
<protein>
    <submittedName>
        <fullName evidence="1">Uncharacterized protein</fullName>
    </submittedName>
</protein>
<reference evidence="1 2" key="1">
    <citation type="submission" date="2016-04" db="EMBL/GenBank/DDBJ databases">
        <title>A degradative enzymes factory behind the ericoid mycorrhizal symbiosis.</title>
        <authorList>
            <consortium name="DOE Joint Genome Institute"/>
            <person name="Martino E."/>
            <person name="Morin E."/>
            <person name="Grelet G."/>
            <person name="Kuo A."/>
            <person name="Kohler A."/>
            <person name="Daghino S."/>
            <person name="Barry K."/>
            <person name="Choi C."/>
            <person name="Cichocki N."/>
            <person name="Clum A."/>
            <person name="Copeland A."/>
            <person name="Hainaut M."/>
            <person name="Haridas S."/>
            <person name="Labutti K."/>
            <person name="Lindquist E."/>
            <person name="Lipzen A."/>
            <person name="Khouja H.-R."/>
            <person name="Murat C."/>
            <person name="Ohm R."/>
            <person name="Olson A."/>
            <person name="Spatafora J."/>
            <person name="Veneault-Fourrey C."/>
            <person name="Henrissat B."/>
            <person name="Grigoriev I."/>
            <person name="Martin F."/>
            <person name="Perotto S."/>
        </authorList>
    </citation>
    <scope>NUCLEOTIDE SEQUENCE [LARGE SCALE GENOMIC DNA]</scope>
    <source>
        <strain evidence="1 2">F</strain>
    </source>
</reference>
<dbReference type="Proteomes" id="UP000235786">
    <property type="component" value="Unassembled WGS sequence"/>
</dbReference>
<gene>
    <name evidence="1" type="ORF">L207DRAFT_562178</name>
</gene>
<dbReference type="AlphaFoldDB" id="A0A2J6S265"/>
<evidence type="ECO:0000313" key="1">
    <source>
        <dbReference type="EMBL" id="PMD44870.1"/>
    </source>
</evidence>